<dbReference type="AlphaFoldDB" id="A0A066UHW7"/>
<feature type="chain" id="PRO_5044538652" evidence="1">
    <location>
        <begin position="19"/>
        <end position="116"/>
    </location>
</feature>
<dbReference type="EMBL" id="JFFR01000031">
    <property type="protein sequence ID" value="KDN26650.1"/>
    <property type="molecule type" value="Genomic_DNA"/>
</dbReference>
<dbReference type="Proteomes" id="UP000326789">
    <property type="component" value="Unassembled WGS sequence"/>
</dbReference>
<organism evidence="4 5">
    <name type="scientific">Vibrio fortis</name>
    <dbReference type="NCBI Taxonomy" id="212667"/>
    <lineage>
        <taxon>Bacteria</taxon>
        <taxon>Pseudomonadati</taxon>
        <taxon>Pseudomonadota</taxon>
        <taxon>Gammaproteobacteria</taxon>
        <taxon>Vibrionales</taxon>
        <taxon>Vibrionaceae</taxon>
        <taxon>Vibrio</taxon>
    </lineage>
</organism>
<comment type="caution">
    <text evidence="4">The sequence shown here is derived from an EMBL/GenBank/DDBJ whole genome shotgun (WGS) entry which is preliminary data.</text>
</comment>
<name>A0A066UHW7_9VIBR</name>
<dbReference type="Proteomes" id="UP000326687">
    <property type="component" value="Unassembled WGS sequence"/>
</dbReference>
<dbReference type="STRING" id="212667.VFDL14_13295"/>
<evidence type="ECO:0000313" key="5">
    <source>
        <dbReference type="Proteomes" id="UP000027219"/>
    </source>
</evidence>
<dbReference type="Proteomes" id="UP000027219">
    <property type="component" value="Unassembled WGS sequence"/>
</dbReference>
<evidence type="ECO:0000313" key="4">
    <source>
        <dbReference type="EMBL" id="KDN26650.1"/>
    </source>
</evidence>
<dbReference type="EMBL" id="VXDD01000001">
    <property type="protein sequence ID" value="KAB0302644.1"/>
    <property type="molecule type" value="Genomic_DNA"/>
</dbReference>
<sequence>MKYLVLVFSIVLFGCAQSPPSTSNVDDWQLFGEQTAMKGFTKKDEATLSKSAASPIDSELYAAYDKGYEAGRIEYCSQNPRSLGRKGEQYHGICDDIDKWFRIKFEGGAQSKIDLR</sequence>
<dbReference type="OrthoDB" id="5917937at2"/>
<keyword evidence="1" id="KW-0732">Signal</keyword>
<evidence type="ECO:0000313" key="7">
    <source>
        <dbReference type="Proteomes" id="UP000326789"/>
    </source>
</evidence>
<keyword evidence="5" id="KW-1185">Reference proteome</keyword>
<dbReference type="Pfam" id="PF10973">
    <property type="entry name" value="DUF2799"/>
    <property type="match status" value="1"/>
</dbReference>
<dbReference type="InterPro" id="IPR021242">
    <property type="entry name" value="DUF2799"/>
</dbReference>
<evidence type="ECO:0000313" key="2">
    <source>
        <dbReference type="EMBL" id="KAB0290711.1"/>
    </source>
</evidence>
<reference evidence="3 6" key="2">
    <citation type="submission" date="2019-09" db="EMBL/GenBank/DDBJ databases">
        <title>Vibrio Fortis S7-72.</title>
        <authorList>
            <person name="Das S.K."/>
        </authorList>
    </citation>
    <scope>NUCLEOTIDE SEQUENCE [LARGE SCALE GENOMIC DNA]</scope>
    <source>
        <strain evidence="3 6">S7-72</strain>
    </source>
</reference>
<evidence type="ECO:0000313" key="3">
    <source>
        <dbReference type="EMBL" id="KAB0302644.1"/>
    </source>
</evidence>
<protein>
    <submittedName>
        <fullName evidence="2">DUF2799 domain-containing protein</fullName>
    </submittedName>
</protein>
<dbReference type="PROSITE" id="PS51257">
    <property type="entry name" value="PROKAR_LIPOPROTEIN"/>
    <property type="match status" value="1"/>
</dbReference>
<reference evidence="2 7" key="3">
    <citation type="submission" date="2019-09" db="EMBL/GenBank/DDBJ databases">
        <title>Whole genome sequence of Vibrio fortis.</title>
        <authorList>
            <person name="Das S.K."/>
        </authorList>
    </citation>
    <scope>NUCLEOTIDE SEQUENCE [LARGE SCALE GENOMIC DNA]</scope>
    <source>
        <strain evidence="2 7">AN60</strain>
    </source>
</reference>
<accession>A0A066UHW7</accession>
<reference evidence="4 5" key="1">
    <citation type="submission" date="2014-02" db="EMBL/GenBank/DDBJ databases">
        <title>Vibrio fortis Dalian14 Genome Sequencing.</title>
        <authorList>
            <person name="Wang Y."/>
            <person name="Song L."/>
            <person name="Liu G."/>
            <person name="Ding J."/>
        </authorList>
    </citation>
    <scope>NUCLEOTIDE SEQUENCE [LARGE SCALE GENOMIC DNA]</scope>
    <source>
        <strain evidence="4 5">Dalian14</strain>
    </source>
</reference>
<feature type="signal peptide" evidence="1">
    <location>
        <begin position="1"/>
        <end position="18"/>
    </location>
</feature>
<dbReference type="RefSeq" id="WP_032553285.1">
    <property type="nucleotide sequence ID" value="NZ_BTGL01000020.1"/>
</dbReference>
<proteinExistence type="predicted"/>
<evidence type="ECO:0000256" key="1">
    <source>
        <dbReference type="SAM" id="SignalP"/>
    </source>
</evidence>
<dbReference type="EMBL" id="VWSE01000003">
    <property type="protein sequence ID" value="KAB0290711.1"/>
    <property type="molecule type" value="Genomic_DNA"/>
</dbReference>
<evidence type="ECO:0000313" key="6">
    <source>
        <dbReference type="Proteomes" id="UP000326687"/>
    </source>
</evidence>
<gene>
    <name evidence="2" type="ORF">F2P58_07530</name>
    <name evidence="3" type="ORF">F2Z80_01025</name>
    <name evidence="4" type="ORF">VFDL14_13295</name>
</gene>